<dbReference type="OrthoDB" id="421951at2759"/>
<accession>A0A9Q0RWN4</accession>
<dbReference type="GO" id="GO:0035197">
    <property type="term" value="F:siRNA binding"/>
    <property type="evidence" value="ECO:0007669"/>
    <property type="project" value="TreeGrafter"/>
</dbReference>
<keyword evidence="3" id="KW-1185">Reference proteome</keyword>
<dbReference type="InterPro" id="IPR029058">
    <property type="entry name" value="AB_hydrolase_fold"/>
</dbReference>
<proteinExistence type="predicted"/>
<dbReference type="InterPro" id="IPR048263">
    <property type="entry name" value="Arb2"/>
</dbReference>
<gene>
    <name evidence="2" type="ORF">Bhyg_13636</name>
</gene>
<dbReference type="Proteomes" id="UP001151699">
    <property type="component" value="Chromosome C"/>
</dbReference>
<dbReference type="SUPFAM" id="SSF53474">
    <property type="entry name" value="alpha/beta-Hydrolases"/>
    <property type="match status" value="1"/>
</dbReference>
<protein>
    <submittedName>
        <fullName evidence="2">FAM172 family protein like</fullName>
    </submittedName>
</protein>
<dbReference type="PANTHER" id="PTHR21357:SF4">
    <property type="entry name" value="FAM172 FAMILY PROTEIN HOMOLOG CG10038"/>
    <property type="match status" value="1"/>
</dbReference>
<dbReference type="GO" id="GO:0005634">
    <property type="term" value="C:nucleus"/>
    <property type="evidence" value="ECO:0007669"/>
    <property type="project" value="TreeGrafter"/>
</dbReference>
<evidence type="ECO:0000313" key="3">
    <source>
        <dbReference type="Proteomes" id="UP001151699"/>
    </source>
</evidence>
<dbReference type="PANTHER" id="PTHR21357">
    <property type="entry name" value="FAM172 FAMILY PROTEIN HOMOLOG CG10038"/>
    <property type="match status" value="1"/>
</dbReference>
<feature type="domain" description="Arb2" evidence="1">
    <location>
        <begin position="161"/>
        <end position="250"/>
    </location>
</feature>
<dbReference type="Gene3D" id="3.40.50.1820">
    <property type="entry name" value="alpha/beta hydrolase"/>
    <property type="match status" value="1"/>
</dbReference>
<organism evidence="2 3">
    <name type="scientific">Pseudolycoriella hygida</name>
    <dbReference type="NCBI Taxonomy" id="35572"/>
    <lineage>
        <taxon>Eukaryota</taxon>
        <taxon>Metazoa</taxon>
        <taxon>Ecdysozoa</taxon>
        <taxon>Arthropoda</taxon>
        <taxon>Hexapoda</taxon>
        <taxon>Insecta</taxon>
        <taxon>Pterygota</taxon>
        <taxon>Neoptera</taxon>
        <taxon>Endopterygota</taxon>
        <taxon>Diptera</taxon>
        <taxon>Nematocera</taxon>
        <taxon>Sciaroidea</taxon>
        <taxon>Sciaridae</taxon>
        <taxon>Pseudolycoriella</taxon>
    </lineage>
</organism>
<dbReference type="InterPro" id="IPR053858">
    <property type="entry name" value="Arb2_dom"/>
</dbReference>
<evidence type="ECO:0000259" key="1">
    <source>
        <dbReference type="Pfam" id="PF22749"/>
    </source>
</evidence>
<dbReference type="GO" id="GO:0031048">
    <property type="term" value="P:regulatory ncRNA-mediated heterochromatin formation"/>
    <property type="evidence" value="ECO:0007669"/>
    <property type="project" value="TreeGrafter"/>
</dbReference>
<sequence>MANDNNTNFPTTLAGFGYAFNDDGQLRQIDATTGRCSDKPFEFHISSNAKYNQKHYEALGEAVTEYVYELLEKHGLHKIYVPPIVEERDNAFVFSTKKDLNGVRKLLILIHGSGVVRAGQWARRLIINESLNHGTQIPYINKAKKLGYEVLVLNTNDNDVDVPGHSSPSEHAITVWDQLISNSNIESIVIVAHSYGGVVTMNLAEEFNDVFLEKVFAVGLTDSVHQSLPESIPSHIQKICKNWVASSEPLNAPTQYQHKNDVQRVSAGHREHEWTSWSAMEVLFEYLEYKYKEFIENNSTSERTKDDL</sequence>
<reference evidence="2" key="1">
    <citation type="submission" date="2022-07" db="EMBL/GenBank/DDBJ databases">
        <authorList>
            <person name="Trinca V."/>
            <person name="Uliana J.V.C."/>
            <person name="Torres T.T."/>
            <person name="Ward R.J."/>
            <person name="Monesi N."/>
        </authorList>
    </citation>
    <scope>NUCLEOTIDE SEQUENCE</scope>
    <source>
        <strain evidence="2">HSMRA1968</strain>
        <tissue evidence="2">Whole embryos</tissue>
    </source>
</reference>
<dbReference type="Pfam" id="PF22749">
    <property type="entry name" value="Arb2"/>
    <property type="match status" value="2"/>
</dbReference>
<dbReference type="EMBL" id="WJQU01000004">
    <property type="protein sequence ID" value="KAJ6635053.1"/>
    <property type="molecule type" value="Genomic_DNA"/>
</dbReference>
<comment type="caution">
    <text evidence="2">The sequence shown here is derived from an EMBL/GenBank/DDBJ whole genome shotgun (WGS) entry which is preliminary data.</text>
</comment>
<feature type="domain" description="Arb2" evidence="1">
    <location>
        <begin position="9"/>
        <end position="158"/>
    </location>
</feature>
<evidence type="ECO:0000313" key="2">
    <source>
        <dbReference type="EMBL" id="KAJ6635053.1"/>
    </source>
</evidence>
<dbReference type="AlphaFoldDB" id="A0A9Q0RWN4"/>
<name>A0A9Q0RWN4_9DIPT</name>